<evidence type="ECO:0000259" key="1">
    <source>
        <dbReference type="PROSITE" id="PS51832"/>
    </source>
</evidence>
<keyword evidence="3" id="KW-1185">Reference proteome</keyword>
<proteinExistence type="predicted"/>
<accession>A0A1I0VU21</accession>
<dbReference type="Pfam" id="PF13487">
    <property type="entry name" value="HD_5"/>
    <property type="match status" value="1"/>
</dbReference>
<dbReference type="PANTHER" id="PTHR43155">
    <property type="entry name" value="CYCLIC DI-GMP PHOSPHODIESTERASE PA4108-RELATED"/>
    <property type="match status" value="1"/>
</dbReference>
<evidence type="ECO:0000313" key="2">
    <source>
        <dbReference type="EMBL" id="SFA79802.1"/>
    </source>
</evidence>
<dbReference type="OrthoDB" id="9804747at2"/>
<dbReference type="SMART" id="SM00471">
    <property type="entry name" value="HDc"/>
    <property type="match status" value="1"/>
</dbReference>
<protein>
    <submittedName>
        <fullName evidence="2">HDIG domain-containing protein</fullName>
    </submittedName>
</protein>
<dbReference type="AlphaFoldDB" id="A0A1I0VU21"/>
<dbReference type="Proteomes" id="UP000198838">
    <property type="component" value="Unassembled WGS sequence"/>
</dbReference>
<dbReference type="NCBIfam" id="TIGR00277">
    <property type="entry name" value="HDIG"/>
    <property type="match status" value="1"/>
</dbReference>
<dbReference type="Gene3D" id="1.10.3210.10">
    <property type="entry name" value="Hypothetical protein af1432"/>
    <property type="match status" value="1"/>
</dbReference>
<sequence length="348" mass="39207">MRFVKLNELKPGMLSAKNIYNENGVCLLSVNKPITVFIIKQIRNMGYNGLYIHDENSAFEEFDEIISEQDRQELVKNLDSLNVDKILELTNKLVDAMLESSSFCLEFNDLRSYHNQTYQHSINVAAYSIACAISMGYNIAEIRNVGAAAMLHDIGKRGISLDILDKPAKLTPEERAIIEKHPKIGYEMLKDNELIPAVVRVSILHHHENEDGSGYPGHYKGDKIFKFAKIIHVADVYDALVSKRAYKDDYDPAEAIEYLMGNCGNMFDLDVVNVFLKNVVVYPVGTEVILSNGQEARVVKNRSLNALRPVLLGSDGNTIDLGNDPNYLSVTIIGTKNDYKVEKRYKEV</sequence>
<organism evidence="2 3">
    <name type="scientific">Acetitomaculum ruminis DSM 5522</name>
    <dbReference type="NCBI Taxonomy" id="1120918"/>
    <lineage>
        <taxon>Bacteria</taxon>
        <taxon>Bacillati</taxon>
        <taxon>Bacillota</taxon>
        <taxon>Clostridia</taxon>
        <taxon>Lachnospirales</taxon>
        <taxon>Lachnospiraceae</taxon>
        <taxon>Acetitomaculum</taxon>
    </lineage>
</organism>
<dbReference type="PROSITE" id="PS51832">
    <property type="entry name" value="HD_GYP"/>
    <property type="match status" value="1"/>
</dbReference>
<reference evidence="2 3" key="1">
    <citation type="submission" date="2016-10" db="EMBL/GenBank/DDBJ databases">
        <authorList>
            <person name="de Groot N.N."/>
        </authorList>
    </citation>
    <scope>NUCLEOTIDE SEQUENCE [LARGE SCALE GENOMIC DNA]</scope>
    <source>
        <strain evidence="2 3">DSM 5522</strain>
    </source>
</reference>
<dbReference type="InterPro" id="IPR003607">
    <property type="entry name" value="HD/PDEase_dom"/>
</dbReference>
<dbReference type="PANTHER" id="PTHR43155:SF2">
    <property type="entry name" value="CYCLIC DI-GMP PHOSPHODIESTERASE PA4108"/>
    <property type="match status" value="1"/>
</dbReference>
<dbReference type="InterPro" id="IPR037522">
    <property type="entry name" value="HD_GYP_dom"/>
</dbReference>
<dbReference type="EMBL" id="FOJY01000002">
    <property type="protein sequence ID" value="SFA79802.1"/>
    <property type="molecule type" value="Genomic_DNA"/>
</dbReference>
<dbReference type="SUPFAM" id="SSF109604">
    <property type="entry name" value="HD-domain/PDEase-like"/>
    <property type="match status" value="1"/>
</dbReference>
<gene>
    <name evidence="2" type="ORF">SAMN05216249_102195</name>
</gene>
<feature type="domain" description="HD-GYP" evidence="1">
    <location>
        <begin position="95"/>
        <end position="291"/>
    </location>
</feature>
<dbReference type="CDD" id="cd00077">
    <property type="entry name" value="HDc"/>
    <property type="match status" value="1"/>
</dbReference>
<dbReference type="STRING" id="1120918.SAMN05216249_102195"/>
<dbReference type="RefSeq" id="WP_092870290.1">
    <property type="nucleotide sequence ID" value="NZ_FOJY01000002.1"/>
</dbReference>
<name>A0A1I0VU21_9FIRM</name>
<evidence type="ECO:0000313" key="3">
    <source>
        <dbReference type="Proteomes" id="UP000198838"/>
    </source>
</evidence>
<dbReference type="InterPro" id="IPR006675">
    <property type="entry name" value="HDIG_dom"/>
</dbReference>